<evidence type="ECO:0000256" key="1">
    <source>
        <dbReference type="ARBA" id="ARBA00023015"/>
    </source>
</evidence>
<dbReference type="EMBL" id="FOWE01000002">
    <property type="protein sequence ID" value="SFO01139.1"/>
    <property type="molecule type" value="Genomic_DNA"/>
</dbReference>
<dbReference type="GO" id="GO:0000976">
    <property type="term" value="F:transcription cis-regulatory region binding"/>
    <property type="evidence" value="ECO:0007669"/>
    <property type="project" value="TreeGrafter"/>
</dbReference>
<dbReference type="InterPro" id="IPR009057">
    <property type="entry name" value="Homeodomain-like_sf"/>
</dbReference>
<dbReference type="SUPFAM" id="SSF46689">
    <property type="entry name" value="Homeodomain-like"/>
    <property type="match status" value="1"/>
</dbReference>
<gene>
    <name evidence="6" type="ORF">SAMN05660359_00940</name>
</gene>
<dbReference type="OrthoDB" id="4709966at2"/>
<sequence>MTVSWGNGDDDPRRTRVVELAARLIAEQGPHALSLRRLATAAGGSTQLVYTLFGGKPGLADALYAEGFRRLGEAMRAAAAEAPAPVGDPARLVVLAQAYRRFAADEPAFFSVMFGPVIPGFTPSRATREVSRDRSFGQVVTAAQECLDAGTLRAQDALALARACWTTTHGVAALQHAGLLDGGAGDLDPVLRVVVDAHRP</sequence>
<evidence type="ECO:0000259" key="5">
    <source>
        <dbReference type="PROSITE" id="PS50977"/>
    </source>
</evidence>
<keyword evidence="2 4" id="KW-0238">DNA-binding</keyword>
<dbReference type="PANTHER" id="PTHR30055:SF209">
    <property type="entry name" value="POSSIBLE TRANSCRIPTIONAL REGULATORY PROTEIN (PROBABLY TETR-FAMILY)"/>
    <property type="match status" value="1"/>
</dbReference>
<keyword evidence="1" id="KW-0805">Transcription regulation</keyword>
<organism evidence="6 7">
    <name type="scientific">Geodermatophilus obscurus</name>
    <dbReference type="NCBI Taxonomy" id="1861"/>
    <lineage>
        <taxon>Bacteria</taxon>
        <taxon>Bacillati</taxon>
        <taxon>Actinomycetota</taxon>
        <taxon>Actinomycetes</taxon>
        <taxon>Geodermatophilales</taxon>
        <taxon>Geodermatophilaceae</taxon>
        <taxon>Geodermatophilus</taxon>
    </lineage>
</organism>
<keyword evidence="7" id="KW-1185">Reference proteome</keyword>
<feature type="DNA-binding region" description="H-T-H motif" evidence="4">
    <location>
        <begin position="34"/>
        <end position="53"/>
    </location>
</feature>
<dbReference type="Gene3D" id="1.10.357.10">
    <property type="entry name" value="Tetracycline Repressor, domain 2"/>
    <property type="match status" value="1"/>
</dbReference>
<evidence type="ECO:0000256" key="3">
    <source>
        <dbReference type="ARBA" id="ARBA00023163"/>
    </source>
</evidence>
<dbReference type="InterPro" id="IPR025996">
    <property type="entry name" value="MT1864/Rv1816-like_C"/>
</dbReference>
<dbReference type="GO" id="GO:0003700">
    <property type="term" value="F:DNA-binding transcription factor activity"/>
    <property type="evidence" value="ECO:0007669"/>
    <property type="project" value="TreeGrafter"/>
</dbReference>
<dbReference type="PANTHER" id="PTHR30055">
    <property type="entry name" value="HTH-TYPE TRANSCRIPTIONAL REGULATOR RUTR"/>
    <property type="match status" value="1"/>
</dbReference>
<dbReference type="InterPro" id="IPR036271">
    <property type="entry name" value="Tet_transcr_reg_TetR-rel_C_sf"/>
</dbReference>
<dbReference type="PROSITE" id="PS50977">
    <property type="entry name" value="HTH_TETR_2"/>
    <property type="match status" value="1"/>
</dbReference>
<keyword evidence="3" id="KW-0804">Transcription</keyword>
<feature type="domain" description="HTH tetR-type" evidence="5">
    <location>
        <begin position="11"/>
        <end position="71"/>
    </location>
</feature>
<dbReference type="Pfam" id="PF00440">
    <property type="entry name" value="TetR_N"/>
    <property type="match status" value="1"/>
</dbReference>
<dbReference type="SUPFAM" id="SSF48498">
    <property type="entry name" value="Tetracyclin repressor-like, C-terminal domain"/>
    <property type="match status" value="1"/>
</dbReference>
<evidence type="ECO:0000313" key="6">
    <source>
        <dbReference type="EMBL" id="SFO01139.1"/>
    </source>
</evidence>
<accession>A0A1I5DPG4</accession>
<dbReference type="Pfam" id="PF13305">
    <property type="entry name" value="TetR_C_33"/>
    <property type="match status" value="1"/>
</dbReference>
<dbReference type="RefSeq" id="WP_083427054.1">
    <property type="nucleotide sequence ID" value="NZ_FOWE01000002.1"/>
</dbReference>
<dbReference type="InterPro" id="IPR050109">
    <property type="entry name" value="HTH-type_TetR-like_transc_reg"/>
</dbReference>
<dbReference type="Proteomes" id="UP000183642">
    <property type="component" value="Unassembled WGS sequence"/>
</dbReference>
<evidence type="ECO:0000313" key="7">
    <source>
        <dbReference type="Proteomes" id="UP000183642"/>
    </source>
</evidence>
<reference evidence="7" key="1">
    <citation type="submission" date="2016-10" db="EMBL/GenBank/DDBJ databases">
        <authorList>
            <person name="Varghese N."/>
            <person name="Submissions S."/>
        </authorList>
    </citation>
    <scope>NUCLEOTIDE SEQUENCE [LARGE SCALE GENOMIC DNA]</scope>
    <source>
        <strain evidence="7">DSM 43161</strain>
    </source>
</reference>
<dbReference type="InterPro" id="IPR001647">
    <property type="entry name" value="HTH_TetR"/>
</dbReference>
<protein>
    <submittedName>
        <fullName evidence="6">Transcriptional regulator, TetR family</fullName>
    </submittedName>
</protein>
<dbReference type="AlphaFoldDB" id="A0A1I5DPG4"/>
<evidence type="ECO:0000256" key="4">
    <source>
        <dbReference type="PROSITE-ProRule" id="PRU00335"/>
    </source>
</evidence>
<evidence type="ECO:0000256" key="2">
    <source>
        <dbReference type="ARBA" id="ARBA00023125"/>
    </source>
</evidence>
<proteinExistence type="predicted"/>
<name>A0A1I5DPG4_9ACTN</name>